<dbReference type="PANTHER" id="PTHR35796:SF3">
    <property type="entry name" value="BHLH DOMAIN-CONTAINING PROTEIN"/>
    <property type="match status" value="1"/>
</dbReference>
<evidence type="ECO:0000313" key="3">
    <source>
        <dbReference type="Proteomes" id="UP000237271"/>
    </source>
</evidence>
<protein>
    <submittedName>
        <fullName evidence="2">Uncharacterized protein</fullName>
    </submittedName>
</protein>
<dbReference type="EMBL" id="NCKW01006621">
    <property type="protein sequence ID" value="POM71096.1"/>
    <property type="molecule type" value="Genomic_DNA"/>
</dbReference>
<dbReference type="PANTHER" id="PTHR35796">
    <property type="entry name" value="HYPOTHETICAL CYTOSOLIC PROTEIN"/>
    <property type="match status" value="1"/>
</dbReference>
<dbReference type="Proteomes" id="UP000237271">
    <property type="component" value="Unassembled WGS sequence"/>
</dbReference>
<reference evidence="2 3" key="1">
    <citation type="journal article" date="2017" name="Genome Biol. Evol.">
        <title>Phytophthora megakarya and P. palmivora, closely related causal agents of cacao black pod rot, underwent increases in genome sizes and gene numbers by different mechanisms.</title>
        <authorList>
            <person name="Ali S.S."/>
            <person name="Shao J."/>
            <person name="Lary D.J."/>
            <person name="Kronmiller B."/>
            <person name="Shen D."/>
            <person name="Strem M.D."/>
            <person name="Amoako-Attah I."/>
            <person name="Akrofi A.Y."/>
            <person name="Begoude B.A."/>
            <person name="Ten Hoopen G.M."/>
            <person name="Coulibaly K."/>
            <person name="Kebe B.I."/>
            <person name="Melnick R.L."/>
            <person name="Guiltinan M.J."/>
            <person name="Tyler B.M."/>
            <person name="Meinhardt L.W."/>
            <person name="Bailey B.A."/>
        </authorList>
    </citation>
    <scope>NUCLEOTIDE SEQUENCE [LARGE SCALE GENOMIC DNA]</scope>
    <source>
        <strain evidence="3">sbr112.9</strain>
    </source>
</reference>
<feature type="compositionally biased region" description="Basic and acidic residues" evidence="1">
    <location>
        <begin position="90"/>
        <end position="102"/>
    </location>
</feature>
<evidence type="ECO:0000313" key="2">
    <source>
        <dbReference type="EMBL" id="POM71096.1"/>
    </source>
</evidence>
<feature type="non-terminal residue" evidence="2">
    <location>
        <position position="102"/>
    </location>
</feature>
<gene>
    <name evidence="2" type="ORF">PHPALM_12383</name>
</gene>
<keyword evidence="3" id="KW-1185">Reference proteome</keyword>
<organism evidence="2 3">
    <name type="scientific">Phytophthora palmivora</name>
    <dbReference type="NCBI Taxonomy" id="4796"/>
    <lineage>
        <taxon>Eukaryota</taxon>
        <taxon>Sar</taxon>
        <taxon>Stramenopiles</taxon>
        <taxon>Oomycota</taxon>
        <taxon>Peronosporomycetes</taxon>
        <taxon>Peronosporales</taxon>
        <taxon>Peronosporaceae</taxon>
        <taxon>Phytophthora</taxon>
    </lineage>
</organism>
<name>A0A2P4XZX0_9STRA</name>
<sequence>MSLNLVDDTEAFEAALHFVDSYVETEAEDHQSDDASLSLALDGLPSPTELALVELESDAVEAPLTAKTPVKTTKTKAKKAKKPLNYNPNRAREQQRKELLYL</sequence>
<evidence type="ECO:0000256" key="1">
    <source>
        <dbReference type="SAM" id="MobiDB-lite"/>
    </source>
</evidence>
<feature type="region of interest" description="Disordered" evidence="1">
    <location>
        <begin position="67"/>
        <end position="102"/>
    </location>
</feature>
<dbReference type="AlphaFoldDB" id="A0A2P4XZX0"/>
<comment type="caution">
    <text evidence="2">The sequence shown here is derived from an EMBL/GenBank/DDBJ whole genome shotgun (WGS) entry which is preliminary data.</text>
</comment>
<proteinExistence type="predicted"/>
<feature type="compositionally biased region" description="Basic residues" evidence="1">
    <location>
        <begin position="73"/>
        <end position="82"/>
    </location>
</feature>
<accession>A0A2P4XZX0</accession>